<dbReference type="SMART" id="SM00314">
    <property type="entry name" value="RA"/>
    <property type="match status" value="1"/>
</dbReference>
<dbReference type="STRING" id="861557.E3RMW0"/>
<proteinExistence type="predicted"/>
<dbReference type="Proteomes" id="UP000001067">
    <property type="component" value="Unassembled WGS sequence"/>
</dbReference>
<dbReference type="Gene3D" id="3.10.20.90">
    <property type="entry name" value="Phosphatidylinositol 3-kinase Catalytic Subunit, Chain A, domain 1"/>
    <property type="match status" value="1"/>
</dbReference>
<dbReference type="eggNOG" id="ENOG502QQYX">
    <property type="taxonomic scope" value="Eukaryota"/>
</dbReference>
<keyword evidence="5" id="KW-1185">Reference proteome</keyword>
<dbReference type="SUPFAM" id="SSF56112">
    <property type="entry name" value="Protein kinase-like (PK-like)"/>
    <property type="match status" value="1"/>
</dbReference>
<feature type="coiled-coil region" evidence="1">
    <location>
        <begin position="22"/>
        <end position="56"/>
    </location>
</feature>
<dbReference type="AlphaFoldDB" id="E3RMW0"/>
<dbReference type="PROSITE" id="PS50200">
    <property type="entry name" value="RA"/>
    <property type="match status" value="1"/>
</dbReference>
<dbReference type="InterPro" id="IPR029071">
    <property type="entry name" value="Ubiquitin-like_domsf"/>
</dbReference>
<gene>
    <name evidence="4" type="ORF">PTT_09855</name>
</gene>
<dbReference type="SUPFAM" id="SSF54236">
    <property type="entry name" value="Ubiquitin-like"/>
    <property type="match status" value="1"/>
</dbReference>
<dbReference type="Pfam" id="PF01636">
    <property type="entry name" value="APH"/>
    <property type="match status" value="1"/>
</dbReference>
<dbReference type="InterPro" id="IPR011009">
    <property type="entry name" value="Kinase-like_dom_sf"/>
</dbReference>
<evidence type="ECO:0000313" key="4">
    <source>
        <dbReference type="EMBL" id="EFQ92933.1"/>
    </source>
</evidence>
<dbReference type="InterPro" id="IPR002575">
    <property type="entry name" value="Aminoglycoside_PTrfase"/>
</dbReference>
<dbReference type="GO" id="GO:0007165">
    <property type="term" value="P:signal transduction"/>
    <property type="evidence" value="ECO:0007669"/>
    <property type="project" value="InterPro"/>
</dbReference>
<feature type="compositionally biased region" description="Basic and acidic residues" evidence="2">
    <location>
        <begin position="174"/>
        <end position="186"/>
    </location>
</feature>
<evidence type="ECO:0000256" key="2">
    <source>
        <dbReference type="SAM" id="MobiDB-lite"/>
    </source>
</evidence>
<accession>E3RMW0</accession>
<evidence type="ECO:0000313" key="5">
    <source>
        <dbReference type="Proteomes" id="UP000001067"/>
    </source>
</evidence>
<feature type="domain" description="Ras-associating" evidence="3">
    <location>
        <begin position="266"/>
        <end position="339"/>
    </location>
</feature>
<dbReference type="KEGG" id="pte:PTT_09855"/>
<evidence type="ECO:0000259" key="3">
    <source>
        <dbReference type="PROSITE" id="PS50200"/>
    </source>
</evidence>
<evidence type="ECO:0000256" key="1">
    <source>
        <dbReference type="SAM" id="Coils"/>
    </source>
</evidence>
<feature type="non-terminal residue" evidence="4">
    <location>
        <position position="1"/>
    </location>
</feature>
<feature type="compositionally biased region" description="Low complexity" evidence="2">
    <location>
        <begin position="246"/>
        <end position="261"/>
    </location>
</feature>
<feature type="compositionally biased region" description="Polar residues" evidence="2">
    <location>
        <begin position="153"/>
        <end position="173"/>
    </location>
</feature>
<sequence>ADTAAQEAPPTQDDFAKVIRVVQARDERIHTAESELRHLREDLSRVIDENKRLREEILPLMRMLKDSQPLPTPHEHNLTSPPATQESRSVGSSLSRKFSTKKLFLGSAPKNPSPTIQEHRALVDHSSLDPSAAAIAASSHLTASLNDGRPQMSPKSIAQPSPTSPAYTQSSRQYTRDLRSAHDHDSNSWSQTNTWNSDTTAVSDRNRDPRATPAPLSSRPMRNNAAPTPTPDDRDPPLSGGSSAINTPASSNPASTPSTNPQVEIFKSFRVSIDDPCHKVLPVALKKYNITADWRQYALYIVHGDQERCLGLNERPLILFKQLDKEGRKPMFMLRKHAAPQEGHVSTVGGNDESRATVLAQLKNMIEEMRHITPPDGIGVANVDGGPLYDMKLPGPSGHFGPFKTMYDFHRYLRGDLEAQPNHYPEISELISQQDKYGSPPPVFTHGDLHSTNIIASGDKVVGIVDWETAGWYPAYWKYTTA</sequence>
<feature type="region of interest" description="Disordered" evidence="2">
    <location>
        <begin position="64"/>
        <end position="127"/>
    </location>
</feature>
<dbReference type="OrthoDB" id="445896at2759"/>
<keyword evidence="1" id="KW-0175">Coiled coil</keyword>
<feature type="compositionally biased region" description="Low complexity" evidence="2">
    <location>
        <begin position="187"/>
        <end position="200"/>
    </location>
</feature>
<name>E3RMW0_PYRTT</name>
<dbReference type="PANTHER" id="PTHR21310:SF55">
    <property type="entry name" value="AMINOGLYCOSIDE PHOSPHOTRANSFERASE DOMAIN-CONTAINING PROTEIN"/>
    <property type="match status" value="1"/>
</dbReference>
<dbReference type="Gene3D" id="3.90.1200.10">
    <property type="match status" value="1"/>
</dbReference>
<dbReference type="EMBL" id="GL534107">
    <property type="protein sequence ID" value="EFQ92933.1"/>
    <property type="molecule type" value="Genomic_DNA"/>
</dbReference>
<organism evidence="5">
    <name type="scientific">Pyrenophora teres f. teres (strain 0-1)</name>
    <name type="common">Barley net blotch fungus</name>
    <name type="synonym">Drechslera teres f. teres</name>
    <dbReference type="NCBI Taxonomy" id="861557"/>
    <lineage>
        <taxon>Eukaryota</taxon>
        <taxon>Fungi</taxon>
        <taxon>Dikarya</taxon>
        <taxon>Ascomycota</taxon>
        <taxon>Pezizomycotina</taxon>
        <taxon>Dothideomycetes</taxon>
        <taxon>Pleosporomycetidae</taxon>
        <taxon>Pleosporales</taxon>
        <taxon>Pleosporineae</taxon>
        <taxon>Pleosporaceae</taxon>
        <taxon>Pyrenophora</taxon>
    </lineage>
</organism>
<feature type="compositionally biased region" description="Basic and acidic residues" evidence="2">
    <location>
        <begin position="117"/>
        <end position="127"/>
    </location>
</feature>
<feature type="region of interest" description="Disordered" evidence="2">
    <location>
        <begin position="139"/>
        <end position="261"/>
    </location>
</feature>
<dbReference type="InterPro" id="IPR051678">
    <property type="entry name" value="AGP_Transferase"/>
</dbReference>
<dbReference type="PANTHER" id="PTHR21310">
    <property type="entry name" value="AMINOGLYCOSIDE PHOSPHOTRANSFERASE-RELATED-RELATED"/>
    <property type="match status" value="1"/>
</dbReference>
<feature type="compositionally biased region" description="Polar residues" evidence="2">
    <location>
        <begin position="78"/>
        <end position="97"/>
    </location>
</feature>
<reference evidence="4 5" key="1">
    <citation type="journal article" date="2010" name="Genome Biol.">
        <title>A first genome assembly of the barley fungal pathogen Pyrenophora teres f. teres.</title>
        <authorList>
            <person name="Ellwood S.R."/>
            <person name="Liu Z."/>
            <person name="Syme R.A."/>
            <person name="Lai Z."/>
            <person name="Hane J.K."/>
            <person name="Keiper F."/>
            <person name="Moffat C.S."/>
            <person name="Oliver R.P."/>
            <person name="Friesen T.L."/>
        </authorList>
    </citation>
    <scope>NUCLEOTIDE SEQUENCE [LARGE SCALE GENOMIC DNA]</scope>
    <source>
        <strain evidence="4 5">0-1</strain>
    </source>
</reference>
<dbReference type="InterPro" id="IPR000159">
    <property type="entry name" value="RA_dom"/>
</dbReference>
<dbReference type="HOGENOM" id="CLU_566933_0_0_1"/>
<dbReference type="Pfam" id="PF00788">
    <property type="entry name" value="RA"/>
    <property type="match status" value="1"/>
</dbReference>
<dbReference type="CDD" id="cd01786">
    <property type="entry name" value="RA_STE50"/>
    <property type="match status" value="1"/>
</dbReference>
<protein>
    <recommendedName>
        <fullName evidence="3">Ras-associating domain-containing protein</fullName>
    </recommendedName>
</protein>